<name>A0A316I3B6_9PSEU</name>
<gene>
    <name evidence="2" type="ORF">C8D88_103157</name>
</gene>
<evidence type="ECO:0000259" key="1">
    <source>
        <dbReference type="Pfam" id="PF12770"/>
    </source>
</evidence>
<dbReference type="Pfam" id="PF12770">
    <property type="entry name" value="CHAT"/>
    <property type="match status" value="1"/>
</dbReference>
<sequence length="1284" mass="137712">MDLPDLIAAAGRLSAQDDLFAPEAQEIYDRLLVLHGEQPEAALAAGRLAWARHVAAMQPFLPDDLIVAVTLLHGFPDAEPPELAFVRQVELPDDVEPAAPEALYHPGKLVIGAERLYRQLSCDRSEEDISRLVVLTSMVNLGMLWTRPDGELRPFALDSLARMVQALVGATSNGPLVPYLVQLRREAVAAARPGEEMIDELLRELGIALAMLFAVTGDIDALDEAESLLELSIQRSHVESSAGPSVEDRAEQLADYLHILISVATEEGTLHYSHLALALARKALMSRTGGRELRDLLVLADAGPGGTANVVDHDIDGVGEPVRSATVNFVEMTIAAIAEDMERTPWWKPGARARLFAELAVVYRDRFHNRRRAVFVDRSIDLARAAVRRCPRWHSARSHCLFVLASTLIARYQHLAGTADRDEAITVLRSLARHERKRPGTGTIMLASLLADRYDETRVPRDLVEAETVARRAESAAAAGSEAALEAAGVLGQVLLIAHGARSPGLDEGIALLREAAKLPPGHINRHIALVNLAAALATRYRGGGPSTDLDEAIELSRAALAGAAEHGHQWMRVHEIRGNLATMLTSRYRAQDTLSDLDAAIELSRTVEADLPRGHPLIAEARAALAERLAMLAARTAAQPPMTEALWLAEQAVAEPTEDSRVSTELSLARVLATPVGEDRAVRLERAIALRRSPALRSRDSGNDAALAGLLTELFLLRRDTALAREAESLHPEGSLELASLRYERGKLDGDTDALVSSMQLARAIAGNETVPVPGRLAAARISGAAAATLGQWQEAADGFALAVGLLSALAPRTLARADQEFRLAAAADLPSDAAVAAVRAGDPVLAVQLFERARGVLWSQLGRNSLDDLEIAAPELAERYRLLRAELGRETGAARPDPRFPYAWRRLLTGDPGGPAERLRALGSRWQDTLAEIRALDGFAEFPAEPLTDRPHPGVDGEVVLLAVSDHGGCALIVRPGSVDPLPLPELTPRSVRQQADALRAALDALEDPDLPLAEQERREDEISACLAWLKSTITTPVLEHCGERVWWIPAGPLAALPVHAAALTEVCSSYSPTLAALRGPERGGEASSLLLVAMPETPGAPPLPGVAAEVDLLRPLSPVELIGEDATKARVTAALGSCEVAHFACHSAPATDQAPPRLLLHDHHLEPLTLLDIAHVPVPSGRLAYLSACATSLGTARLADEATHLAAAFQLAGFPQVVATLWPVDDETALAVATGCYGLMRTERGVDPARAAEVLRTTTLRLAADNPRNPSLWACHIHVGR</sequence>
<evidence type="ECO:0000313" key="2">
    <source>
        <dbReference type="EMBL" id="PWK87961.1"/>
    </source>
</evidence>
<feature type="domain" description="CHAT" evidence="1">
    <location>
        <begin position="1028"/>
        <end position="1283"/>
    </location>
</feature>
<proteinExistence type="predicted"/>
<dbReference type="Proteomes" id="UP000246005">
    <property type="component" value="Unassembled WGS sequence"/>
</dbReference>
<dbReference type="EMBL" id="QGHB01000003">
    <property type="protein sequence ID" value="PWK87961.1"/>
    <property type="molecule type" value="Genomic_DNA"/>
</dbReference>
<comment type="caution">
    <text evidence="2">The sequence shown here is derived from an EMBL/GenBank/DDBJ whole genome shotgun (WGS) entry which is preliminary data.</text>
</comment>
<accession>A0A316I3B6</accession>
<evidence type="ECO:0000313" key="3">
    <source>
        <dbReference type="Proteomes" id="UP000246005"/>
    </source>
</evidence>
<organism evidence="2 3">
    <name type="scientific">Lentzea atacamensis</name>
    <dbReference type="NCBI Taxonomy" id="531938"/>
    <lineage>
        <taxon>Bacteria</taxon>
        <taxon>Bacillati</taxon>
        <taxon>Actinomycetota</taxon>
        <taxon>Actinomycetes</taxon>
        <taxon>Pseudonocardiales</taxon>
        <taxon>Pseudonocardiaceae</taxon>
        <taxon>Lentzea</taxon>
    </lineage>
</organism>
<dbReference type="RefSeq" id="WP_109635645.1">
    <property type="nucleotide sequence ID" value="NZ_QGHB01000003.1"/>
</dbReference>
<reference evidence="2 3" key="1">
    <citation type="submission" date="2018-05" db="EMBL/GenBank/DDBJ databases">
        <title>Genomic Encyclopedia of Type Strains, Phase IV (KMG-IV): sequencing the most valuable type-strain genomes for metagenomic binning, comparative biology and taxonomic classification.</title>
        <authorList>
            <person name="Goeker M."/>
        </authorList>
    </citation>
    <scope>NUCLEOTIDE SEQUENCE [LARGE SCALE GENOMIC DNA]</scope>
    <source>
        <strain evidence="2 3">DSM 45480</strain>
    </source>
</reference>
<protein>
    <submittedName>
        <fullName evidence="2">CHAT domain-containing protein</fullName>
    </submittedName>
</protein>
<dbReference type="InterPro" id="IPR024983">
    <property type="entry name" value="CHAT_dom"/>
</dbReference>